<protein>
    <submittedName>
        <fullName evidence="3">Tripartite tricarboxylate transporter substrate-binding protein</fullName>
    </submittedName>
</protein>
<dbReference type="Gene3D" id="3.40.190.150">
    <property type="entry name" value="Bordetella uptake gene, domain 1"/>
    <property type="match status" value="1"/>
</dbReference>
<evidence type="ECO:0000313" key="4">
    <source>
        <dbReference type="Proteomes" id="UP001139502"/>
    </source>
</evidence>
<dbReference type="SUPFAM" id="SSF53850">
    <property type="entry name" value="Periplasmic binding protein-like II"/>
    <property type="match status" value="1"/>
</dbReference>
<organism evidence="3 4">
    <name type="scientific">Rothia santali</name>
    <dbReference type="NCBI Taxonomy" id="2949643"/>
    <lineage>
        <taxon>Bacteria</taxon>
        <taxon>Bacillati</taxon>
        <taxon>Actinomycetota</taxon>
        <taxon>Actinomycetes</taxon>
        <taxon>Micrococcales</taxon>
        <taxon>Micrococcaceae</taxon>
        <taxon>Rothia</taxon>
    </lineage>
</organism>
<dbReference type="PANTHER" id="PTHR42928">
    <property type="entry name" value="TRICARBOXYLATE-BINDING PROTEIN"/>
    <property type="match status" value="1"/>
</dbReference>
<comment type="similarity">
    <text evidence="1">Belongs to the UPF0065 (bug) family.</text>
</comment>
<keyword evidence="2" id="KW-0732">Signal</keyword>
<feature type="signal peptide" evidence="2">
    <location>
        <begin position="1"/>
        <end position="21"/>
    </location>
</feature>
<dbReference type="RefSeq" id="WP_254166978.1">
    <property type="nucleotide sequence ID" value="NZ_JANAFB010000024.1"/>
</dbReference>
<reference evidence="3" key="1">
    <citation type="submission" date="2022-06" db="EMBL/GenBank/DDBJ databases">
        <title>Rothia sp. isolated from sandalwood seedling.</title>
        <authorList>
            <person name="Tuikhar N."/>
            <person name="Kirdat K."/>
            <person name="Thorat V."/>
            <person name="Swetha P."/>
            <person name="Padma S."/>
            <person name="Sundararaj R."/>
            <person name="Yadav A."/>
        </authorList>
    </citation>
    <scope>NUCLEOTIDE SEQUENCE</scope>
    <source>
        <strain evidence="3">AR01</strain>
    </source>
</reference>
<comment type="caution">
    <text evidence="3">The sequence shown here is derived from an EMBL/GenBank/DDBJ whole genome shotgun (WGS) entry which is preliminary data.</text>
</comment>
<proteinExistence type="inferred from homology"/>
<gene>
    <name evidence="3" type="ORF">NBM05_10230</name>
</gene>
<name>A0A9X2KHZ6_9MICC</name>
<accession>A0A9X2KHZ6</accession>
<dbReference type="EMBL" id="JANAFB010000024">
    <property type="protein sequence ID" value="MCP3426367.1"/>
    <property type="molecule type" value="Genomic_DNA"/>
</dbReference>
<dbReference type="PIRSF" id="PIRSF017082">
    <property type="entry name" value="YflP"/>
    <property type="match status" value="1"/>
</dbReference>
<dbReference type="PANTHER" id="PTHR42928:SF3">
    <property type="entry name" value="UPF0065 PROTEIN YFLP"/>
    <property type="match status" value="1"/>
</dbReference>
<evidence type="ECO:0000313" key="3">
    <source>
        <dbReference type="EMBL" id="MCP3426367.1"/>
    </source>
</evidence>
<dbReference type="Gene3D" id="3.40.190.10">
    <property type="entry name" value="Periplasmic binding protein-like II"/>
    <property type="match status" value="1"/>
</dbReference>
<dbReference type="CDD" id="cd07012">
    <property type="entry name" value="PBP2_Bug_TTT"/>
    <property type="match status" value="1"/>
</dbReference>
<dbReference type="Pfam" id="PF03401">
    <property type="entry name" value="TctC"/>
    <property type="match status" value="1"/>
</dbReference>
<evidence type="ECO:0000256" key="2">
    <source>
        <dbReference type="SAM" id="SignalP"/>
    </source>
</evidence>
<keyword evidence="4" id="KW-1185">Reference proteome</keyword>
<dbReference type="AlphaFoldDB" id="A0A9X2KHZ6"/>
<feature type="chain" id="PRO_5040876150" evidence="2">
    <location>
        <begin position="22"/>
        <end position="326"/>
    </location>
</feature>
<dbReference type="Proteomes" id="UP001139502">
    <property type="component" value="Unassembled WGS sequence"/>
</dbReference>
<evidence type="ECO:0000256" key="1">
    <source>
        <dbReference type="ARBA" id="ARBA00006987"/>
    </source>
</evidence>
<dbReference type="InterPro" id="IPR042100">
    <property type="entry name" value="Bug_dom1"/>
</dbReference>
<sequence>MKLKVSAAVLAALTLATVPIAVVDATDSTGAGGPRSSLTLIVPGSAGGGYDALARESQQALRANGISGNVQVVNVPGASGTVGMQTLTEMAGQDDTLLVLGSAMVGGIEITQSSLSFDDVTPITSSTTDYSVIVLPDDSPYETTEEFIEAWKQDPEGHPIAGGALGNSDHIAVISLARAVGIDPADVNYIAYSGGGEVLASLLSGTAAAGVSGFGEMSDQIDAQTVRGIGVTAPERVNGIDMPTFNEQGIDVVVPNWRGFVAPPGISAEQQDEIGEILSEMMGTEEWNQAVERNQWEEFIMTGTELDDFIDAEVSNTKSLLEEAGE</sequence>
<dbReference type="InterPro" id="IPR005064">
    <property type="entry name" value="BUG"/>
</dbReference>